<protein>
    <submittedName>
        <fullName evidence="2">Uncharacterized protein</fullName>
    </submittedName>
</protein>
<dbReference type="AlphaFoldDB" id="A0A820DLJ5"/>
<accession>A0A820DLJ5</accession>
<proteinExistence type="predicted"/>
<evidence type="ECO:0000256" key="1">
    <source>
        <dbReference type="SAM" id="MobiDB-lite"/>
    </source>
</evidence>
<dbReference type="EMBL" id="CAJOBD010019394">
    <property type="protein sequence ID" value="CAF4234325.1"/>
    <property type="molecule type" value="Genomic_DNA"/>
</dbReference>
<evidence type="ECO:0000313" key="2">
    <source>
        <dbReference type="EMBL" id="CAF4234325.1"/>
    </source>
</evidence>
<feature type="region of interest" description="Disordered" evidence="1">
    <location>
        <begin position="1"/>
        <end position="24"/>
    </location>
</feature>
<dbReference type="Proteomes" id="UP000663836">
    <property type="component" value="Unassembled WGS sequence"/>
</dbReference>
<gene>
    <name evidence="2" type="ORF">JBS370_LOCUS38022</name>
</gene>
<name>A0A820DLJ5_9BILA</name>
<feature type="compositionally biased region" description="Basic and acidic residues" evidence="1">
    <location>
        <begin position="1"/>
        <end position="16"/>
    </location>
</feature>
<comment type="caution">
    <text evidence="2">The sequence shown here is derived from an EMBL/GenBank/DDBJ whole genome shotgun (WGS) entry which is preliminary data.</text>
</comment>
<reference evidence="2" key="1">
    <citation type="submission" date="2021-02" db="EMBL/GenBank/DDBJ databases">
        <authorList>
            <person name="Nowell W R."/>
        </authorList>
    </citation>
    <scope>NUCLEOTIDE SEQUENCE</scope>
</reference>
<feature type="non-terminal residue" evidence="2">
    <location>
        <position position="1"/>
    </location>
</feature>
<sequence>PKVITKEKADEIHNGCENELESNV</sequence>
<organism evidence="2 3">
    <name type="scientific">Rotaria sordida</name>
    <dbReference type="NCBI Taxonomy" id="392033"/>
    <lineage>
        <taxon>Eukaryota</taxon>
        <taxon>Metazoa</taxon>
        <taxon>Spiralia</taxon>
        <taxon>Gnathifera</taxon>
        <taxon>Rotifera</taxon>
        <taxon>Eurotatoria</taxon>
        <taxon>Bdelloidea</taxon>
        <taxon>Philodinida</taxon>
        <taxon>Philodinidae</taxon>
        <taxon>Rotaria</taxon>
    </lineage>
</organism>
<evidence type="ECO:0000313" key="3">
    <source>
        <dbReference type="Proteomes" id="UP000663836"/>
    </source>
</evidence>